<sequence>MNRNDPVQSPSPIKQEPVRSPCTSICSLNDEDVCIGCYRTGVEISQWGRMSREEQLAVMEKVRQRECASQFVL</sequence>
<evidence type="ECO:0000313" key="2">
    <source>
        <dbReference type="EMBL" id="SBT18014.1"/>
    </source>
</evidence>
<proteinExistence type="predicted"/>
<feature type="compositionally biased region" description="Polar residues" evidence="1">
    <location>
        <begin position="1"/>
        <end position="12"/>
    </location>
</feature>
<organism evidence="2 5">
    <name type="scientific">Marinomonas gallaica</name>
    <dbReference type="NCBI Taxonomy" id="1806667"/>
    <lineage>
        <taxon>Bacteria</taxon>
        <taxon>Pseudomonadati</taxon>
        <taxon>Pseudomonadota</taxon>
        <taxon>Gammaproteobacteria</taxon>
        <taxon>Oceanospirillales</taxon>
        <taxon>Oceanospirillaceae</taxon>
        <taxon>Marinomonas</taxon>
    </lineage>
</organism>
<evidence type="ECO:0000313" key="3">
    <source>
        <dbReference type="EMBL" id="SBT19878.1"/>
    </source>
</evidence>
<accession>A0A1C3JS22</accession>
<name>A0A1C3JS22_9GAMM</name>
<dbReference type="Proteomes" id="UP000092840">
    <property type="component" value="Unassembled WGS sequence"/>
</dbReference>
<gene>
    <name evidence="2" type="ORF">MGA5115_02132</name>
    <name evidence="3" type="ORF">MGA5116_00461</name>
</gene>
<evidence type="ECO:0000313" key="4">
    <source>
        <dbReference type="Proteomes" id="UP000092840"/>
    </source>
</evidence>
<dbReference type="RefSeq" id="WP_067036130.1">
    <property type="nucleotide sequence ID" value="NZ_FLRA01000016.1"/>
</dbReference>
<reference evidence="3 4" key="2">
    <citation type="submission" date="2016-06" db="EMBL/GenBank/DDBJ databases">
        <authorList>
            <person name="Rodrigo-Torres L."/>
            <person name="Arahal D.R."/>
        </authorList>
    </citation>
    <scope>NUCLEOTIDE SEQUENCE [LARGE SCALE GENOMIC DNA]</scope>
    <source>
        <strain evidence="3 4">CECT 5116</strain>
    </source>
</reference>
<dbReference type="Proteomes" id="UP000092871">
    <property type="component" value="Unassembled WGS sequence"/>
</dbReference>
<evidence type="ECO:0000256" key="1">
    <source>
        <dbReference type="SAM" id="MobiDB-lite"/>
    </source>
</evidence>
<protein>
    <recommendedName>
        <fullName evidence="6">Fe-S protein</fullName>
    </recommendedName>
</protein>
<keyword evidence="4" id="KW-1185">Reference proteome</keyword>
<evidence type="ECO:0008006" key="6">
    <source>
        <dbReference type="Google" id="ProtNLM"/>
    </source>
</evidence>
<dbReference type="PANTHER" id="PTHR35175:SF2">
    <property type="entry name" value="DUF1289 DOMAIN-CONTAINING PROTEIN"/>
    <property type="match status" value="1"/>
</dbReference>
<evidence type="ECO:0000313" key="5">
    <source>
        <dbReference type="Proteomes" id="UP000092871"/>
    </source>
</evidence>
<dbReference type="OrthoDB" id="9811423at2"/>
<reference evidence="2 5" key="1">
    <citation type="submission" date="2016-06" db="EMBL/GenBank/DDBJ databases">
        <authorList>
            <person name="Kjaerup R.B."/>
            <person name="Dalgaard T.S."/>
            <person name="Juul-Madsen H.R."/>
        </authorList>
    </citation>
    <scope>NUCLEOTIDE SEQUENCE [LARGE SCALE GENOMIC DNA]</scope>
    <source>
        <strain evidence="2 5">CECT 5115</strain>
    </source>
</reference>
<dbReference type="Pfam" id="PF06945">
    <property type="entry name" value="DUF1289"/>
    <property type="match status" value="1"/>
</dbReference>
<dbReference type="AlphaFoldDB" id="A0A1C3JS22"/>
<feature type="region of interest" description="Disordered" evidence="1">
    <location>
        <begin position="1"/>
        <end position="20"/>
    </location>
</feature>
<dbReference type="PANTHER" id="PTHR35175">
    <property type="entry name" value="DUF1289 DOMAIN-CONTAINING PROTEIN"/>
    <property type="match status" value="1"/>
</dbReference>
<dbReference type="EMBL" id="FLRA01000016">
    <property type="protein sequence ID" value="SBT18014.1"/>
    <property type="molecule type" value="Genomic_DNA"/>
</dbReference>
<dbReference type="EMBL" id="FLRB01000004">
    <property type="protein sequence ID" value="SBT19878.1"/>
    <property type="molecule type" value="Genomic_DNA"/>
</dbReference>
<dbReference type="InterPro" id="IPR010710">
    <property type="entry name" value="DUF1289"/>
</dbReference>